<evidence type="ECO:0000256" key="3">
    <source>
        <dbReference type="ARBA" id="ARBA00022512"/>
    </source>
</evidence>
<comment type="caution">
    <text evidence="7">The sequence shown here is derived from an EMBL/GenBank/DDBJ whole genome shotgun (WGS) entry which is preliminary data.</text>
</comment>
<evidence type="ECO:0000256" key="2">
    <source>
        <dbReference type="ARBA" id="ARBA00010446"/>
    </source>
</evidence>
<dbReference type="GO" id="GO:0009277">
    <property type="term" value="C:fungal-type cell wall"/>
    <property type="evidence" value="ECO:0007669"/>
    <property type="project" value="InterPro"/>
</dbReference>
<comment type="subcellular location">
    <subcellularLocation>
        <location evidence="1 6">Secreted</location>
        <location evidence="1 6">Cell wall</location>
    </subcellularLocation>
</comment>
<keyword evidence="6" id="KW-0732">Signal</keyword>
<keyword evidence="3 6" id="KW-0134">Cell wall</keyword>
<keyword evidence="5 6" id="KW-1015">Disulfide bond</keyword>
<dbReference type="EMBL" id="NHTK01005620">
    <property type="protein sequence ID" value="PPQ75987.1"/>
    <property type="molecule type" value="Genomic_DNA"/>
</dbReference>
<evidence type="ECO:0000256" key="4">
    <source>
        <dbReference type="ARBA" id="ARBA00022525"/>
    </source>
</evidence>
<dbReference type="InParanoid" id="A0A409WBU2"/>
<evidence type="ECO:0000256" key="5">
    <source>
        <dbReference type="ARBA" id="ARBA00023157"/>
    </source>
</evidence>
<reference evidence="7 8" key="1">
    <citation type="journal article" date="2018" name="Evol. Lett.">
        <title>Horizontal gene cluster transfer increased hallucinogenic mushroom diversity.</title>
        <authorList>
            <person name="Reynolds H.T."/>
            <person name="Vijayakumar V."/>
            <person name="Gluck-Thaler E."/>
            <person name="Korotkin H.B."/>
            <person name="Matheny P.B."/>
            <person name="Slot J.C."/>
        </authorList>
    </citation>
    <scope>NUCLEOTIDE SEQUENCE [LARGE SCALE GENOMIC DNA]</scope>
    <source>
        <strain evidence="7 8">2629</strain>
    </source>
</reference>
<keyword evidence="4 6" id="KW-0964">Secreted</keyword>
<organism evidence="7 8">
    <name type="scientific">Panaeolus cyanescens</name>
    <dbReference type="NCBI Taxonomy" id="181874"/>
    <lineage>
        <taxon>Eukaryota</taxon>
        <taxon>Fungi</taxon>
        <taxon>Dikarya</taxon>
        <taxon>Basidiomycota</taxon>
        <taxon>Agaricomycotina</taxon>
        <taxon>Agaricomycetes</taxon>
        <taxon>Agaricomycetidae</taxon>
        <taxon>Agaricales</taxon>
        <taxon>Agaricineae</taxon>
        <taxon>Galeropsidaceae</taxon>
        <taxon>Panaeolus</taxon>
    </lineage>
</organism>
<evidence type="ECO:0000256" key="6">
    <source>
        <dbReference type="RuleBase" id="RU365009"/>
    </source>
</evidence>
<dbReference type="AlphaFoldDB" id="A0A409WBU2"/>
<dbReference type="Proteomes" id="UP000284842">
    <property type="component" value="Unassembled WGS sequence"/>
</dbReference>
<evidence type="ECO:0000256" key="1">
    <source>
        <dbReference type="ARBA" id="ARBA00004191"/>
    </source>
</evidence>
<sequence length="213" mass="22729">MNSPFTFSLQQLRRVWSDLRNSQKFETTRPFLSRSNREQTEIIIGLEEDTSSRIEKKGALKRYKNLLIFTLTLQSSNPPHRLLVLVLKLSNMQFKTIFVTSALATLAAATQTVTVTVAPPSPTPPPASQCNTGGLQCCNSVQQASNVPIVGPILSLLGIVVEPITALVGVNCSPIDVLGIGAGGACTAQPVCCQNNSFHGLVAIGCTPITIGL</sequence>
<proteinExistence type="inferred from homology"/>
<dbReference type="CDD" id="cd23507">
    <property type="entry name" value="hydrophobin_I"/>
    <property type="match status" value="1"/>
</dbReference>
<name>A0A409WBU2_9AGAR</name>
<comment type="similarity">
    <text evidence="2 6">Belongs to the fungal hydrophobin family.</text>
</comment>
<dbReference type="InterPro" id="IPR001338">
    <property type="entry name" value="Class_I_Hydrophobin"/>
</dbReference>
<gene>
    <name evidence="7" type="ORF">CVT24_006552</name>
</gene>
<evidence type="ECO:0000313" key="7">
    <source>
        <dbReference type="EMBL" id="PPQ75987.1"/>
    </source>
</evidence>
<dbReference type="GO" id="GO:0005199">
    <property type="term" value="F:structural constituent of cell wall"/>
    <property type="evidence" value="ECO:0007669"/>
    <property type="project" value="InterPro"/>
</dbReference>
<accession>A0A409WBU2</accession>
<protein>
    <recommendedName>
        <fullName evidence="6">Hydrophobin</fullName>
    </recommendedName>
</protein>
<evidence type="ECO:0000313" key="8">
    <source>
        <dbReference type="Proteomes" id="UP000284842"/>
    </source>
</evidence>
<dbReference type="SMART" id="SM00075">
    <property type="entry name" value="HYDRO"/>
    <property type="match status" value="1"/>
</dbReference>
<dbReference type="STRING" id="181874.A0A409WBU2"/>
<keyword evidence="8" id="KW-1185">Reference proteome</keyword>
<dbReference type="OrthoDB" id="4225815at2759"/>
<dbReference type="Pfam" id="PF01185">
    <property type="entry name" value="Hydrophobin"/>
    <property type="match status" value="1"/>
</dbReference>